<keyword evidence="1" id="KW-0812">Transmembrane</keyword>
<feature type="transmembrane region" description="Helical" evidence="1">
    <location>
        <begin position="57"/>
        <end position="79"/>
    </location>
</feature>
<sequence length="320" mass="35579">MRVSQIDNPPVSRGRIDIIDIARAVALFAMVIYHFTWDLEFFNYVERGLTGHGGWRIFARAIASSFLFLVGVSLVLANGRGIRWQPVGKRLLQVVAGALAITVATYFATPNSFVYFGILHHIAVASVLGLLFLRLPWFVTAALAIAVVALRSFVATPLLDPKWLNWIGLFQTPPLSNDFVPMFPFFGAVLAGIAAARLAVDHGWVARMRTWNPGLAPFSPLAAIGRHSLLFYLLHQPILFGLVFVFAQIAPADRTAVFRADCQRSCIAERDAAFCERYCGCAERELQRRDLFDVLMGGDPSETQMTAIRDVTRECSFRSE</sequence>
<dbReference type="HOGENOM" id="CLU_067755_0_0_5"/>
<dbReference type="InterPro" id="IPR012429">
    <property type="entry name" value="HGSNAT_cat"/>
</dbReference>
<evidence type="ECO:0000313" key="4">
    <source>
        <dbReference type="Proteomes" id="UP000000321"/>
    </source>
</evidence>
<feature type="transmembrane region" description="Helical" evidence="1">
    <location>
        <begin position="179"/>
        <end position="200"/>
    </location>
</feature>
<keyword evidence="4" id="KW-1185">Reference proteome</keyword>
<gene>
    <name evidence="3" type="ORF">SI859A1_01621</name>
</gene>
<feature type="transmembrane region" description="Helical" evidence="1">
    <location>
        <begin position="21"/>
        <end position="37"/>
    </location>
</feature>
<evidence type="ECO:0000313" key="3">
    <source>
        <dbReference type="EMBL" id="EAS50254.1"/>
    </source>
</evidence>
<accession>Q1YI63</accession>
<keyword evidence="1" id="KW-1133">Transmembrane helix</keyword>
<name>Q1YI63_AURMS</name>
<feature type="transmembrane region" description="Helical" evidence="1">
    <location>
        <begin position="114"/>
        <end position="133"/>
    </location>
</feature>
<dbReference type="OrthoDB" id="9807591at2"/>
<reference evidence="3 4" key="1">
    <citation type="journal article" date="2008" name="Appl. Environ. Microbiol.">
        <title>Genomic insights into Mn(II) oxidation by the marine alphaproteobacterium Aurantimonas sp. strain SI85-9A1.</title>
        <authorList>
            <person name="Dick G.J."/>
            <person name="Podell S."/>
            <person name="Johnson H.A."/>
            <person name="Rivera-Espinoza Y."/>
            <person name="Bernier-Latmani R."/>
            <person name="McCarthy J.K."/>
            <person name="Torpey J.W."/>
            <person name="Clement B.G."/>
            <person name="Gaasterland T."/>
            <person name="Tebo B.M."/>
        </authorList>
    </citation>
    <scope>NUCLEOTIDE SEQUENCE [LARGE SCALE GENOMIC DNA]</scope>
    <source>
        <strain evidence="3 4">SI85-9A1</strain>
    </source>
</reference>
<evidence type="ECO:0000256" key="1">
    <source>
        <dbReference type="SAM" id="Phobius"/>
    </source>
</evidence>
<proteinExistence type="predicted"/>
<dbReference type="RefSeq" id="WP_009209464.1">
    <property type="nucleotide sequence ID" value="NZ_BBWP01000016.1"/>
</dbReference>
<organism evidence="3 4">
    <name type="scientific">Aurantimonas manganoxydans (strain ATCC BAA-1229 / DSM 21871 / SI85-9A1)</name>
    <dbReference type="NCBI Taxonomy" id="287752"/>
    <lineage>
        <taxon>Bacteria</taxon>
        <taxon>Pseudomonadati</taxon>
        <taxon>Pseudomonadota</taxon>
        <taxon>Alphaproteobacteria</taxon>
        <taxon>Hyphomicrobiales</taxon>
        <taxon>Aurantimonadaceae</taxon>
        <taxon>Aurantimonas</taxon>
    </lineage>
</organism>
<comment type="caution">
    <text evidence="3">The sequence shown here is derived from an EMBL/GenBank/DDBJ whole genome shotgun (WGS) entry which is preliminary data.</text>
</comment>
<protein>
    <submittedName>
        <fullName evidence="3">Putative membrane protein</fullName>
    </submittedName>
</protein>
<dbReference type="AlphaFoldDB" id="Q1YI63"/>
<dbReference type="EMBL" id="AAPJ01000003">
    <property type="protein sequence ID" value="EAS50254.1"/>
    <property type="molecule type" value="Genomic_DNA"/>
</dbReference>
<dbReference type="Proteomes" id="UP000000321">
    <property type="component" value="Unassembled WGS sequence"/>
</dbReference>
<dbReference type="Pfam" id="PF07786">
    <property type="entry name" value="HGSNAT_cat"/>
    <property type="match status" value="1"/>
</dbReference>
<feature type="transmembrane region" description="Helical" evidence="1">
    <location>
        <begin position="138"/>
        <end position="159"/>
    </location>
</feature>
<feature type="transmembrane region" description="Helical" evidence="1">
    <location>
        <begin position="229"/>
        <end position="250"/>
    </location>
</feature>
<evidence type="ECO:0000259" key="2">
    <source>
        <dbReference type="Pfam" id="PF07786"/>
    </source>
</evidence>
<feature type="transmembrane region" description="Helical" evidence="1">
    <location>
        <begin position="91"/>
        <end position="108"/>
    </location>
</feature>
<feature type="domain" description="Heparan-alpha-glucosaminide N-acetyltransferase catalytic" evidence="2">
    <location>
        <begin position="15"/>
        <end position="237"/>
    </location>
</feature>
<keyword evidence="1" id="KW-0472">Membrane</keyword>
<dbReference type="BioCyc" id="AURANTIMONAS:SI859A1_01621-MONOMER"/>